<organism evidence="4 5">
    <name type="scientific">Riccia sorocarpa</name>
    <dbReference type="NCBI Taxonomy" id="122646"/>
    <lineage>
        <taxon>Eukaryota</taxon>
        <taxon>Viridiplantae</taxon>
        <taxon>Streptophyta</taxon>
        <taxon>Embryophyta</taxon>
        <taxon>Marchantiophyta</taxon>
        <taxon>Marchantiopsida</taxon>
        <taxon>Marchantiidae</taxon>
        <taxon>Marchantiales</taxon>
        <taxon>Ricciaceae</taxon>
        <taxon>Riccia</taxon>
    </lineage>
</organism>
<keyword evidence="2" id="KW-0028">Amino-acid biosynthesis</keyword>
<dbReference type="EMBL" id="JBJQOH010000003">
    <property type="protein sequence ID" value="KAL3694919.1"/>
    <property type="molecule type" value="Genomic_DNA"/>
</dbReference>
<evidence type="ECO:0000313" key="5">
    <source>
        <dbReference type="Proteomes" id="UP001633002"/>
    </source>
</evidence>
<evidence type="ECO:0000313" key="4">
    <source>
        <dbReference type="EMBL" id="KAL3694919.1"/>
    </source>
</evidence>
<sequence length="186" mass="20570">METTRNPCLPVFGRAPGVPVSSNARSKVRFECRFSVSFSTEELFVGDGRSSTLWISRRVFAQQHSLKLEASEQQGVCRGGRGSAEALGYSFFDSDKLVEQATGASVAEMVRAGREQAFRNAEEDAIRLRSISDERCDMYRKSDVVVSLEEIAGARGIEVETITPTMIAIQVLEEIAEKLEQEGRVN</sequence>
<proteinExistence type="inferred from homology"/>
<comment type="similarity">
    <text evidence="1">Belongs to the shikimate kinase family.</text>
</comment>
<gene>
    <name evidence="4" type="ORF">R1sor_008570</name>
</gene>
<name>A0ABD3HX89_9MARC</name>
<dbReference type="InterPro" id="IPR027417">
    <property type="entry name" value="P-loop_NTPase"/>
</dbReference>
<dbReference type="Gene3D" id="3.40.50.300">
    <property type="entry name" value="P-loop containing nucleotide triphosphate hydrolases"/>
    <property type="match status" value="1"/>
</dbReference>
<evidence type="ECO:0000256" key="2">
    <source>
        <dbReference type="ARBA" id="ARBA00022605"/>
    </source>
</evidence>
<keyword evidence="5" id="KW-1185">Reference proteome</keyword>
<dbReference type="Proteomes" id="UP001633002">
    <property type="component" value="Unassembled WGS sequence"/>
</dbReference>
<dbReference type="GO" id="GO:0009073">
    <property type="term" value="P:aromatic amino acid family biosynthetic process"/>
    <property type="evidence" value="ECO:0007669"/>
    <property type="project" value="UniProtKB-KW"/>
</dbReference>
<dbReference type="InterPro" id="IPR031322">
    <property type="entry name" value="Shikimate/glucono_kinase"/>
</dbReference>
<keyword evidence="3" id="KW-0057">Aromatic amino acid biosynthesis</keyword>
<dbReference type="PANTHER" id="PTHR21087">
    <property type="entry name" value="SHIKIMATE KINASE"/>
    <property type="match status" value="1"/>
</dbReference>
<evidence type="ECO:0000256" key="3">
    <source>
        <dbReference type="ARBA" id="ARBA00023141"/>
    </source>
</evidence>
<dbReference type="PANTHER" id="PTHR21087:SF16">
    <property type="entry name" value="SHIKIMATE KINASE 1, CHLOROPLASTIC"/>
    <property type="match status" value="1"/>
</dbReference>
<reference evidence="4 5" key="1">
    <citation type="submission" date="2024-09" db="EMBL/GenBank/DDBJ databases">
        <title>Chromosome-scale assembly of Riccia sorocarpa.</title>
        <authorList>
            <person name="Paukszto L."/>
        </authorList>
    </citation>
    <scope>NUCLEOTIDE SEQUENCE [LARGE SCALE GENOMIC DNA]</scope>
    <source>
        <strain evidence="4">LP-2024</strain>
        <tissue evidence="4">Aerial parts of the thallus</tissue>
    </source>
</reference>
<protein>
    <submittedName>
        <fullName evidence="4">Uncharacterized protein</fullName>
    </submittedName>
</protein>
<dbReference type="Pfam" id="PF01202">
    <property type="entry name" value="SKI"/>
    <property type="match status" value="1"/>
</dbReference>
<evidence type="ECO:0000256" key="1">
    <source>
        <dbReference type="ARBA" id="ARBA00006997"/>
    </source>
</evidence>
<comment type="caution">
    <text evidence="4">The sequence shown here is derived from an EMBL/GenBank/DDBJ whole genome shotgun (WGS) entry which is preliminary data.</text>
</comment>
<dbReference type="AlphaFoldDB" id="A0ABD3HX89"/>
<accession>A0ABD3HX89</accession>
<dbReference type="GO" id="GO:0008652">
    <property type="term" value="P:amino acid biosynthetic process"/>
    <property type="evidence" value="ECO:0007669"/>
    <property type="project" value="UniProtKB-KW"/>
</dbReference>